<evidence type="ECO:0000256" key="10">
    <source>
        <dbReference type="ARBA" id="ARBA00025694"/>
    </source>
</evidence>
<dbReference type="EMBL" id="LR890047">
    <property type="protein sequence ID" value="CAD6512388.1"/>
    <property type="molecule type" value="Genomic_DNA"/>
</dbReference>
<feature type="domain" description="Heme-copper oxidase subunit III family profile" evidence="18">
    <location>
        <begin position="23"/>
        <end position="199"/>
    </location>
</feature>
<proteinExistence type="inferred from homology"/>
<evidence type="ECO:0000256" key="4">
    <source>
        <dbReference type="ARBA" id="ARBA00014687"/>
    </source>
</evidence>
<evidence type="ECO:0000256" key="14">
    <source>
        <dbReference type="ARBA" id="ARBA00032717"/>
    </source>
</evidence>
<keyword evidence="20" id="KW-1185">Reference proteome</keyword>
<evidence type="ECO:0000256" key="7">
    <source>
        <dbReference type="ARBA" id="ARBA00022989"/>
    </source>
</evidence>
<evidence type="ECO:0000256" key="17">
    <source>
        <dbReference type="SAM" id="Phobius"/>
    </source>
</evidence>
<reference evidence="19" key="1">
    <citation type="submission" date="2020-10" db="EMBL/GenBank/DDBJ databases">
        <authorList>
            <person name="Szabo G."/>
        </authorList>
    </citation>
    <scope>NUCLEOTIDE SEQUENCE</scope>
    <source>
        <strain evidence="19">PROFFT</strain>
    </source>
</reference>
<feature type="transmembrane region" description="Helical" evidence="17">
    <location>
        <begin position="170"/>
        <end position="197"/>
    </location>
</feature>
<evidence type="ECO:0000256" key="15">
    <source>
        <dbReference type="ARBA" id="ARBA00077247"/>
    </source>
</evidence>
<evidence type="ECO:0000313" key="19">
    <source>
        <dbReference type="EMBL" id="CAD6512388.1"/>
    </source>
</evidence>
<sequence length="200" mass="22382">MISDTLQIQKRDTKRYAGDTKIFGFRIYLMSDCILFAALFATYAVLVNNIADGPSGREIFKLPFVLTETLLLLLSSMTCGFSILAIQKNKSYNIITWLGMTFLLGASFIAMESYEFHNLFSEGFGPDKSAFLSAFFALAGTHGIHVTSGLLWIIVMMIQISKTGLISANITRLVCLSLFWHLLDIVWVCLFTFVYLVGLI</sequence>
<dbReference type="GO" id="GO:0004129">
    <property type="term" value="F:cytochrome-c oxidase activity"/>
    <property type="evidence" value="ECO:0007669"/>
    <property type="project" value="InterPro"/>
</dbReference>
<evidence type="ECO:0000256" key="5">
    <source>
        <dbReference type="ARBA" id="ARBA00022475"/>
    </source>
</evidence>
<dbReference type="GO" id="GO:0009486">
    <property type="term" value="F:cytochrome bo3 ubiquinol oxidase activity"/>
    <property type="evidence" value="ECO:0007669"/>
    <property type="project" value="InterPro"/>
</dbReference>
<keyword evidence="9 17" id="KW-0472">Membrane</keyword>
<evidence type="ECO:0000256" key="6">
    <source>
        <dbReference type="ARBA" id="ARBA00022692"/>
    </source>
</evidence>
<dbReference type="PROSITE" id="PS50253">
    <property type="entry name" value="COX3"/>
    <property type="match status" value="1"/>
</dbReference>
<dbReference type="AlphaFoldDB" id="A0A8E4F0J4"/>
<evidence type="ECO:0000313" key="20">
    <source>
        <dbReference type="Proteomes" id="UP000683585"/>
    </source>
</evidence>
<feature type="transmembrane region" description="Helical" evidence="17">
    <location>
        <begin position="131"/>
        <end position="158"/>
    </location>
</feature>
<evidence type="ECO:0000256" key="2">
    <source>
        <dbReference type="ARBA" id="ARBA00010581"/>
    </source>
</evidence>
<keyword evidence="6 16" id="KW-0812">Transmembrane</keyword>
<accession>A0A8E4F0J4</accession>
<comment type="subcellular location">
    <subcellularLocation>
        <location evidence="1 16">Cell membrane</location>
        <topology evidence="1 16">Multi-pass membrane protein</topology>
    </subcellularLocation>
</comment>
<feature type="transmembrane region" description="Helical" evidence="17">
    <location>
        <begin position="64"/>
        <end position="85"/>
    </location>
</feature>
<dbReference type="InterPro" id="IPR000298">
    <property type="entry name" value="Cyt_c_oxidase-like_su3"/>
</dbReference>
<evidence type="ECO:0000256" key="8">
    <source>
        <dbReference type="ARBA" id="ARBA00023002"/>
    </source>
</evidence>
<protein>
    <recommendedName>
        <fullName evidence="4">Cytochrome bo(3) ubiquinol oxidase subunit 3</fullName>
    </recommendedName>
    <alternativeName>
        <fullName evidence="13">Cytochrome o ubiquinol oxidase subunit 3</fullName>
    </alternativeName>
    <alternativeName>
        <fullName evidence="11">Oxidase bo(3) subunit 3</fullName>
    </alternativeName>
    <alternativeName>
        <fullName evidence="15">Ubiquinol oxidase chain C</fullName>
    </alternativeName>
    <alternativeName>
        <fullName evidence="14">Ubiquinol oxidase polypeptide III</fullName>
    </alternativeName>
    <alternativeName>
        <fullName evidence="12">Ubiquinol oxidase subunit 3</fullName>
    </alternativeName>
</protein>
<keyword evidence="7 17" id="KW-1133">Transmembrane helix</keyword>
<dbReference type="Proteomes" id="UP000683585">
    <property type="component" value="Chromosome"/>
</dbReference>
<dbReference type="PANTHER" id="PTHR11403:SF2">
    <property type="entry name" value="CYTOCHROME BO(3) UBIQUINOL OXIDASE SUBUNIT 3"/>
    <property type="match status" value="1"/>
</dbReference>
<dbReference type="RefSeq" id="WP_216782365.1">
    <property type="nucleotide sequence ID" value="NZ_LR890047.1"/>
</dbReference>
<keyword evidence="5" id="KW-1003">Cell membrane</keyword>
<feature type="transmembrane region" description="Helical" evidence="17">
    <location>
        <begin position="23"/>
        <end position="44"/>
    </location>
</feature>
<dbReference type="GO" id="GO:0019646">
    <property type="term" value="P:aerobic electron transport chain"/>
    <property type="evidence" value="ECO:0007669"/>
    <property type="project" value="InterPro"/>
</dbReference>
<evidence type="ECO:0000256" key="12">
    <source>
        <dbReference type="ARBA" id="ARBA00031884"/>
    </source>
</evidence>
<name>A0A8E4F0J4_9ENTR</name>
<comment type="similarity">
    <text evidence="2 16">Belongs to the cytochrome c oxidase subunit 3 family.</text>
</comment>
<organism evidence="19 20">
    <name type="scientific">Candidatus Profftia tarda</name>
    <dbReference type="NCBI Taxonomy" id="1177216"/>
    <lineage>
        <taxon>Bacteria</taxon>
        <taxon>Pseudomonadati</taxon>
        <taxon>Pseudomonadota</taxon>
        <taxon>Gammaproteobacteria</taxon>
        <taxon>Enterobacterales</taxon>
        <taxon>Enterobacteriaceae</taxon>
        <taxon>Candidatus Profftia</taxon>
    </lineage>
</organism>
<feature type="transmembrane region" description="Helical" evidence="17">
    <location>
        <begin position="92"/>
        <end position="111"/>
    </location>
</feature>
<keyword evidence="8" id="KW-0560">Oxidoreductase</keyword>
<evidence type="ECO:0000256" key="16">
    <source>
        <dbReference type="RuleBase" id="RU003376"/>
    </source>
</evidence>
<gene>
    <name evidence="19" type="primary">cyoC</name>
    <name evidence="19" type="ORF">PROFFT_A_06070</name>
</gene>
<evidence type="ECO:0000256" key="1">
    <source>
        <dbReference type="ARBA" id="ARBA00004651"/>
    </source>
</evidence>
<evidence type="ECO:0000256" key="11">
    <source>
        <dbReference type="ARBA" id="ARBA00030072"/>
    </source>
</evidence>
<dbReference type="InterPro" id="IPR014206">
    <property type="entry name" value="Cyt_c_ubiqinol_oxidase_su3"/>
</dbReference>
<dbReference type="KEGG" id="ptf:PROFFT_A_06070"/>
<evidence type="ECO:0000259" key="18">
    <source>
        <dbReference type="PROSITE" id="PS50253"/>
    </source>
</evidence>
<evidence type="ECO:0000256" key="9">
    <source>
        <dbReference type="ARBA" id="ARBA00023136"/>
    </source>
</evidence>
<evidence type="ECO:0000256" key="13">
    <source>
        <dbReference type="ARBA" id="ARBA00032189"/>
    </source>
</evidence>
<dbReference type="Pfam" id="PF00510">
    <property type="entry name" value="COX3"/>
    <property type="match status" value="1"/>
</dbReference>
<dbReference type="InterPro" id="IPR024791">
    <property type="entry name" value="Cyt_c/ubiquinol_Oxase_su3"/>
</dbReference>
<evidence type="ECO:0000256" key="3">
    <source>
        <dbReference type="ARBA" id="ARBA00011700"/>
    </source>
</evidence>
<dbReference type="CDD" id="cd02863">
    <property type="entry name" value="Ubiquinol_oxidase_III"/>
    <property type="match status" value="1"/>
</dbReference>
<dbReference type="NCBIfam" id="TIGR02842">
    <property type="entry name" value="CyoC"/>
    <property type="match status" value="1"/>
</dbReference>
<comment type="subunit">
    <text evidence="3">Heterooctamer of two A chains, two B chains, two C chains and two D chains.</text>
</comment>
<comment type="function">
    <text evidence="10">Cytochrome bo(3) ubiquinol terminal oxidase is the component of the aerobic respiratory chain of E.coli that predominates when cells are grown at high aeration. Has proton pump activity across the membrane in addition to electron transfer, pumping 2 protons/electron.</text>
</comment>
<dbReference type="PANTHER" id="PTHR11403">
    <property type="entry name" value="CYTOCHROME C OXIDASE SUBUNIT III"/>
    <property type="match status" value="1"/>
</dbReference>
<dbReference type="GO" id="GO:0005886">
    <property type="term" value="C:plasma membrane"/>
    <property type="evidence" value="ECO:0007669"/>
    <property type="project" value="UniProtKB-SubCell"/>
</dbReference>
<dbReference type="FunFam" id="1.20.120.80:FF:000001">
    <property type="entry name" value="Cytochrome (Ubi)quinol oxidase subunit III"/>
    <property type="match status" value="1"/>
</dbReference>
<dbReference type="InterPro" id="IPR033946">
    <property type="entry name" value="Ubiquinol_oxase_su3_dom"/>
</dbReference>